<organism evidence="2 3">
    <name type="scientific">Enterocloster hominis</name>
    <name type="common">ex Liu et al. 2021</name>
    <dbReference type="NCBI Taxonomy" id="2763663"/>
    <lineage>
        <taxon>Bacteria</taxon>
        <taxon>Bacillati</taxon>
        <taxon>Bacillota</taxon>
        <taxon>Clostridia</taxon>
        <taxon>Lachnospirales</taxon>
        <taxon>Lachnospiraceae</taxon>
        <taxon>Enterocloster</taxon>
    </lineage>
</organism>
<evidence type="ECO:0000313" key="2">
    <source>
        <dbReference type="EMBL" id="MBC8599900.1"/>
    </source>
</evidence>
<dbReference type="EMBL" id="JACRTJ010000025">
    <property type="protein sequence ID" value="MBC8599900.1"/>
    <property type="molecule type" value="Genomic_DNA"/>
</dbReference>
<feature type="chain" id="PRO_5045091843" evidence="1">
    <location>
        <begin position="23"/>
        <end position="193"/>
    </location>
</feature>
<evidence type="ECO:0000313" key="3">
    <source>
        <dbReference type="Proteomes" id="UP000647491"/>
    </source>
</evidence>
<proteinExistence type="predicted"/>
<dbReference type="Proteomes" id="UP000647491">
    <property type="component" value="Unassembled WGS sequence"/>
</dbReference>
<accession>A0ABR7NUY1</accession>
<dbReference type="RefSeq" id="WP_262427956.1">
    <property type="nucleotide sequence ID" value="NZ_JACRTJ010000025.1"/>
</dbReference>
<keyword evidence="1" id="KW-0732">Signal</keyword>
<reference evidence="2 3" key="1">
    <citation type="submission" date="2020-08" db="EMBL/GenBank/DDBJ databases">
        <title>Genome public.</title>
        <authorList>
            <person name="Liu C."/>
            <person name="Sun Q."/>
        </authorList>
    </citation>
    <scope>NUCLEOTIDE SEQUENCE [LARGE SCALE GENOMIC DNA]</scope>
    <source>
        <strain evidence="2 3">BX10</strain>
    </source>
</reference>
<dbReference type="InterPro" id="IPR025648">
    <property type="entry name" value="DUF4358"/>
</dbReference>
<gene>
    <name evidence="2" type="ORF">H8708_11800</name>
</gene>
<sequence>MKKFTQKKQLTAVIMAASLAFASLTGCSSSSAGKEPAGQETEAAVNVSLDDVLNKIKEAYGEGYIPNTPMDDQMLNDVIGLSPELCESYVAEMPMISTFVETFIGVKAKEGKGDDVEKALTEYRERLVGDTMQYPMNVSKIQASQVVRHGDYVFFVMLGGPDDAAMEQGDEAALKSAEENNKIAIDVIDGFFK</sequence>
<evidence type="ECO:0000256" key="1">
    <source>
        <dbReference type="SAM" id="SignalP"/>
    </source>
</evidence>
<comment type="caution">
    <text evidence="2">The sequence shown here is derived from an EMBL/GenBank/DDBJ whole genome shotgun (WGS) entry which is preliminary data.</text>
</comment>
<feature type="signal peptide" evidence="1">
    <location>
        <begin position="1"/>
        <end position="22"/>
    </location>
</feature>
<dbReference type="PROSITE" id="PS51257">
    <property type="entry name" value="PROKAR_LIPOPROTEIN"/>
    <property type="match status" value="1"/>
</dbReference>
<protein>
    <submittedName>
        <fullName evidence="2">DUF4358 domain-containing protein</fullName>
    </submittedName>
</protein>
<name>A0ABR7NUY1_9FIRM</name>
<dbReference type="Pfam" id="PF14270">
    <property type="entry name" value="DUF4358"/>
    <property type="match status" value="1"/>
</dbReference>
<keyword evidence="3" id="KW-1185">Reference proteome</keyword>